<dbReference type="RefSeq" id="WP_027411942.1">
    <property type="nucleotide sequence ID" value="NZ_BMWS01000003.1"/>
</dbReference>
<name>A0A918JTD1_9FLAO</name>
<protein>
    <submittedName>
        <fullName evidence="1">Uncharacterized protein</fullName>
    </submittedName>
</protein>
<dbReference type="Proteomes" id="UP000601108">
    <property type="component" value="Unassembled WGS sequence"/>
</dbReference>
<comment type="caution">
    <text evidence="1">The sequence shown here is derived from an EMBL/GenBank/DDBJ whole genome shotgun (WGS) entry which is preliminary data.</text>
</comment>
<sequence>MSEYNRISKVLTTEEVTTIQTSLTTLKQELDFLQNLTPKERKNLPKINSSNKIFAEDSIHILEGKPKWIPDALTAEEARKDLTLFEQLDPVILELDILLRQLKDTQTIAGSEVYRVALSVYSLADAARKMPMEGAQSAYELLRTRFTQSINATPVEEKEESNTPE</sequence>
<evidence type="ECO:0000313" key="2">
    <source>
        <dbReference type="Proteomes" id="UP000601108"/>
    </source>
</evidence>
<reference evidence="1 2" key="1">
    <citation type="journal article" date="2014" name="Int. J. Syst. Evol. Microbiol.">
        <title>Complete genome sequence of Corynebacterium casei LMG S-19264T (=DSM 44701T), isolated from a smear-ripened cheese.</title>
        <authorList>
            <consortium name="US DOE Joint Genome Institute (JGI-PGF)"/>
            <person name="Walter F."/>
            <person name="Albersmeier A."/>
            <person name="Kalinowski J."/>
            <person name="Ruckert C."/>
        </authorList>
    </citation>
    <scope>NUCLEOTIDE SEQUENCE [LARGE SCALE GENOMIC DNA]</scope>
    <source>
        <strain evidence="1 2">KCTC 12285</strain>
    </source>
</reference>
<organism evidence="1 2">
    <name type="scientific">Aquimarina muelleri</name>
    <dbReference type="NCBI Taxonomy" id="279356"/>
    <lineage>
        <taxon>Bacteria</taxon>
        <taxon>Pseudomonadati</taxon>
        <taxon>Bacteroidota</taxon>
        <taxon>Flavobacteriia</taxon>
        <taxon>Flavobacteriales</taxon>
        <taxon>Flavobacteriaceae</taxon>
        <taxon>Aquimarina</taxon>
    </lineage>
</organism>
<dbReference type="AlphaFoldDB" id="A0A918JTD1"/>
<dbReference type="EMBL" id="BMWS01000003">
    <property type="protein sequence ID" value="GGX07838.1"/>
    <property type="molecule type" value="Genomic_DNA"/>
</dbReference>
<keyword evidence="2" id="KW-1185">Reference proteome</keyword>
<proteinExistence type="predicted"/>
<gene>
    <name evidence="1" type="ORF">GCM10007384_07000</name>
</gene>
<accession>A0A918JTD1</accession>
<evidence type="ECO:0000313" key="1">
    <source>
        <dbReference type="EMBL" id="GGX07838.1"/>
    </source>
</evidence>